<dbReference type="EMBL" id="LIZT01000071">
    <property type="protein sequence ID" value="KPJ49186.1"/>
    <property type="molecule type" value="Genomic_DNA"/>
</dbReference>
<proteinExistence type="predicted"/>
<name>A0A0S7WGB4_UNCT6</name>
<accession>A0A0S7WGB4</accession>
<evidence type="ECO:0000313" key="1">
    <source>
        <dbReference type="EMBL" id="KPJ49186.1"/>
    </source>
</evidence>
<comment type="caution">
    <text evidence="1">The sequence shown here is derived from an EMBL/GenBank/DDBJ whole genome shotgun (WGS) entry which is preliminary data.</text>
</comment>
<dbReference type="AlphaFoldDB" id="A0A0S7WGB4"/>
<reference evidence="1 2" key="1">
    <citation type="journal article" date="2015" name="Microbiome">
        <title>Genomic resolution of linkages in carbon, nitrogen, and sulfur cycling among widespread estuary sediment bacteria.</title>
        <authorList>
            <person name="Baker B.J."/>
            <person name="Lazar C.S."/>
            <person name="Teske A.P."/>
            <person name="Dick G.J."/>
        </authorList>
    </citation>
    <scope>NUCLEOTIDE SEQUENCE [LARGE SCALE GENOMIC DNA]</scope>
    <source>
        <strain evidence="1">DG_26</strain>
    </source>
</reference>
<dbReference type="Proteomes" id="UP000051124">
    <property type="component" value="Unassembled WGS sequence"/>
</dbReference>
<gene>
    <name evidence="1" type="ORF">AMJ40_06085</name>
</gene>
<sequence length="276" mass="30026">MEHPEVRRIQVVVLAALLCMVSSPVWAIGHVGIPFEVMRVMSAQSPGQKSISWGICTSYFSQEFRPSPGQQYMENRTTVSFGTGYMVTDKLGVGLLSELVRSTYDVNDSWTGRVNLEAKAGVFEASSVCGAITVLSSIPVYTSNGDDESVALIPKLLVTYVPKSGGSLPPYNIHLNLGYAFSADGEKLDDLLLLGLGVELEGKHFTPFMEITSEQAVHDSSLSVKENPLRLTPGLKWRPLADICVGLAIDLSLSEPPLPGLKLVEDWQVIVSIWKS</sequence>
<evidence type="ECO:0000313" key="2">
    <source>
        <dbReference type="Proteomes" id="UP000051124"/>
    </source>
</evidence>
<organism evidence="1 2">
    <name type="scientific">candidate division TA06 bacterium DG_26</name>
    <dbReference type="NCBI Taxonomy" id="1703771"/>
    <lineage>
        <taxon>Bacteria</taxon>
        <taxon>Bacteria division TA06</taxon>
    </lineage>
</organism>
<protein>
    <submittedName>
        <fullName evidence="1">Uncharacterized protein</fullName>
    </submittedName>
</protein>